<organism evidence="5 6">
    <name type="scientific">Hasllibacter halocynthiae</name>
    <dbReference type="NCBI Taxonomy" id="595589"/>
    <lineage>
        <taxon>Bacteria</taxon>
        <taxon>Pseudomonadati</taxon>
        <taxon>Pseudomonadota</taxon>
        <taxon>Alphaproteobacteria</taxon>
        <taxon>Rhodobacterales</taxon>
        <taxon>Roseobacteraceae</taxon>
        <taxon>Hasllibacter</taxon>
    </lineage>
</organism>
<dbReference type="GO" id="GO:0005737">
    <property type="term" value="C:cytoplasm"/>
    <property type="evidence" value="ECO:0007669"/>
    <property type="project" value="TreeGrafter"/>
</dbReference>
<dbReference type="SUPFAM" id="SSF52777">
    <property type="entry name" value="CoA-dependent acyltransferases"/>
    <property type="match status" value="1"/>
</dbReference>
<evidence type="ECO:0000313" key="5">
    <source>
        <dbReference type="EMBL" id="PRY95719.1"/>
    </source>
</evidence>
<protein>
    <submittedName>
        <fullName evidence="5">Pyruvate dehydrogenase E2 component (Dihydrolipoamide acetyltransferase)</fullName>
    </submittedName>
</protein>
<dbReference type="GO" id="GO:0031405">
    <property type="term" value="F:lipoic acid binding"/>
    <property type="evidence" value="ECO:0007669"/>
    <property type="project" value="TreeGrafter"/>
</dbReference>
<keyword evidence="2 5" id="KW-0808">Transferase</keyword>
<dbReference type="Pfam" id="PF00198">
    <property type="entry name" value="2-oxoacid_dh"/>
    <property type="match status" value="1"/>
</dbReference>
<comment type="caution">
    <text evidence="5">The sequence shown here is derived from an EMBL/GenBank/DDBJ whole genome shotgun (WGS) entry which is preliminary data.</text>
</comment>
<dbReference type="GO" id="GO:0016407">
    <property type="term" value="F:acetyltransferase activity"/>
    <property type="evidence" value="ECO:0007669"/>
    <property type="project" value="TreeGrafter"/>
</dbReference>
<dbReference type="InterPro" id="IPR023213">
    <property type="entry name" value="CAT-like_dom_sf"/>
</dbReference>
<feature type="domain" description="2-oxoacid dehydrogenase acyltransferase catalytic" evidence="4">
    <location>
        <begin position="5"/>
        <end position="222"/>
    </location>
</feature>
<evidence type="ECO:0000256" key="1">
    <source>
        <dbReference type="ARBA" id="ARBA00001938"/>
    </source>
</evidence>
<sequence>MPVHKLSPVQRQVAKAVARSAAEAAACTVFADLDAAPLQAALAALERPRPTVTHLIAVAAARALTAHPVLNAHLDGDALDMPGAVHLGLAMALPEGGLIAPVIRDAHAMDAVTLARAARDLAERAARGALAPADMRGATFTLSSAGRSPTPRYATPLIPLPQVAIMAITAIREAPVIRDGAVASGLVLPVSLTFDHRALNGAAANEFLDALAGRLADPADLLRPETP</sequence>
<evidence type="ECO:0000313" key="6">
    <source>
        <dbReference type="Proteomes" id="UP000238801"/>
    </source>
</evidence>
<proteinExistence type="predicted"/>
<dbReference type="PANTHER" id="PTHR43178">
    <property type="entry name" value="DIHYDROLIPOAMIDE ACETYLTRANSFERASE COMPONENT OF PYRUVATE DEHYDROGENASE COMPLEX"/>
    <property type="match status" value="1"/>
</dbReference>
<comment type="cofactor">
    <cofactor evidence="1">
        <name>(R)-lipoate</name>
        <dbReference type="ChEBI" id="CHEBI:83088"/>
    </cofactor>
</comment>
<dbReference type="InterPro" id="IPR050743">
    <property type="entry name" value="2-oxoacid_DH_E2_comp"/>
</dbReference>
<dbReference type="OrthoDB" id="9805770at2"/>
<dbReference type="EMBL" id="PVTT01000001">
    <property type="protein sequence ID" value="PRY95719.1"/>
    <property type="molecule type" value="Genomic_DNA"/>
</dbReference>
<dbReference type="AlphaFoldDB" id="A0A2T0X9W5"/>
<dbReference type="Proteomes" id="UP000238801">
    <property type="component" value="Unassembled WGS sequence"/>
</dbReference>
<dbReference type="Gene3D" id="3.30.559.10">
    <property type="entry name" value="Chloramphenicol acetyltransferase-like domain"/>
    <property type="match status" value="1"/>
</dbReference>
<keyword evidence="6" id="KW-1185">Reference proteome</keyword>
<keyword evidence="3" id="KW-0012">Acyltransferase</keyword>
<gene>
    <name evidence="5" type="ORF">BCF33_1344</name>
</gene>
<accession>A0A2T0X9W5</accession>
<evidence type="ECO:0000256" key="3">
    <source>
        <dbReference type="ARBA" id="ARBA00023315"/>
    </source>
</evidence>
<name>A0A2T0X9W5_9RHOB</name>
<keyword evidence="5" id="KW-0670">Pyruvate</keyword>
<dbReference type="RefSeq" id="WP_106160065.1">
    <property type="nucleotide sequence ID" value="NZ_PVTT01000001.1"/>
</dbReference>
<dbReference type="PANTHER" id="PTHR43178:SF12">
    <property type="entry name" value="DIHYDROLIPOAMIDE ACETYLTRANSFERASE COMPONENT OF PYRUVATE DEHYDROGENASE COMPLEX"/>
    <property type="match status" value="1"/>
</dbReference>
<dbReference type="InterPro" id="IPR001078">
    <property type="entry name" value="2-oxoacid_DH_actylTfrase"/>
</dbReference>
<evidence type="ECO:0000259" key="4">
    <source>
        <dbReference type="Pfam" id="PF00198"/>
    </source>
</evidence>
<evidence type="ECO:0000256" key="2">
    <source>
        <dbReference type="ARBA" id="ARBA00022679"/>
    </source>
</evidence>
<reference evidence="5 6" key="1">
    <citation type="submission" date="2018-03" db="EMBL/GenBank/DDBJ databases">
        <title>Genomic Encyclopedia of Archaeal and Bacterial Type Strains, Phase II (KMG-II): from individual species to whole genera.</title>
        <authorList>
            <person name="Goeker M."/>
        </authorList>
    </citation>
    <scope>NUCLEOTIDE SEQUENCE [LARGE SCALE GENOMIC DNA]</scope>
    <source>
        <strain evidence="5 6">DSM 29318</strain>
    </source>
</reference>